<evidence type="ECO:0000256" key="1">
    <source>
        <dbReference type="ARBA" id="ARBA00023242"/>
    </source>
</evidence>
<keyword evidence="5" id="KW-1185">Reference proteome</keyword>
<feature type="domain" description="YEATS" evidence="3">
    <location>
        <begin position="359"/>
        <end position="506"/>
    </location>
</feature>
<reference evidence="4" key="1">
    <citation type="submission" date="2020-11" db="EMBL/GenBank/DDBJ databases">
        <authorList>
            <consortium name="DOE Joint Genome Institute"/>
            <person name="Ahrendt S."/>
            <person name="Riley R."/>
            <person name="Andreopoulos W."/>
            <person name="Labutti K."/>
            <person name="Pangilinan J."/>
            <person name="Ruiz-Duenas F.J."/>
            <person name="Barrasa J.M."/>
            <person name="Sanchez-Garcia M."/>
            <person name="Camarero S."/>
            <person name="Miyauchi S."/>
            <person name="Serrano A."/>
            <person name="Linde D."/>
            <person name="Babiker R."/>
            <person name="Drula E."/>
            <person name="Ayuso-Fernandez I."/>
            <person name="Pacheco R."/>
            <person name="Padilla G."/>
            <person name="Ferreira P."/>
            <person name="Barriuso J."/>
            <person name="Kellner H."/>
            <person name="Castanera R."/>
            <person name="Alfaro M."/>
            <person name="Ramirez L."/>
            <person name="Pisabarro A.G."/>
            <person name="Kuo A."/>
            <person name="Tritt A."/>
            <person name="Lipzen A."/>
            <person name="He G."/>
            <person name="Yan M."/>
            <person name="Ng V."/>
            <person name="Cullen D."/>
            <person name="Martin F."/>
            <person name="Rosso M.-N."/>
            <person name="Henrissat B."/>
            <person name="Hibbett D."/>
            <person name="Martinez A.T."/>
            <person name="Grigoriev I.V."/>
        </authorList>
    </citation>
    <scope>NUCLEOTIDE SEQUENCE</scope>
    <source>
        <strain evidence="4">CBS 247.69</strain>
    </source>
</reference>
<evidence type="ECO:0000313" key="4">
    <source>
        <dbReference type="EMBL" id="KAF9456756.1"/>
    </source>
</evidence>
<evidence type="ECO:0000256" key="2">
    <source>
        <dbReference type="PROSITE-ProRule" id="PRU00376"/>
    </source>
</evidence>
<comment type="caution">
    <text evidence="4">The sequence shown here is derived from an EMBL/GenBank/DDBJ whole genome shotgun (WGS) entry which is preliminary data.</text>
</comment>
<dbReference type="InterPro" id="IPR038704">
    <property type="entry name" value="YEAST_sf"/>
</dbReference>
<dbReference type="OrthoDB" id="1741717at2759"/>
<comment type="subcellular location">
    <subcellularLocation>
        <location evidence="2">Nucleus</location>
    </subcellularLocation>
</comment>
<gene>
    <name evidence="4" type="ORF">BDZ94DRAFT_1274872</name>
</gene>
<sequence>MVPRKKRKIEAKSTAFGDILADLDFEISLRERVVDTAELRIAWALLLQESLDEGGSAAKTSSGSSVFDALSVIEEPLGALFSQCPLLPPRLQGTKAIRLPPKQKNPMAKNGKSNFLFIRSPDLDPRYDTNHIQTYLLRCPACSRQSFTSLQGLLNHARIGHNLEWGTHDECVRACAIVDPDLDLEAGTEVGLGPSGILPGLRSLFQLAVGAHRSQGPEASMSGKATGDILHHDFDIGSHLTRTLGIHRDTAALAPFLGKQALRRGIRIWDTGDEILDIATARPDSDIFSIHLSKKKWRMPFTHRSSVASSANSMDVEPTDSRRLLVPNVEFCTRNEGLTPMDLDPEGIELPSGTNPSTSGSRFHFTVRVVLTDRSFWVPLDQRQEIMGDTHKWMLSIESPSYSRNITTVLQHFRVTSLSDSSANPKALIKSEPPFIVVGTADQPFLARVELVFSGISYSSGWTDNQTIILEHWVELDLLKSPNGTIGDEQVIDIELDKRTILMPARSSNVAIVSKSLWNLGFGQPVSNYNRTVIQGQSLSGDNDQYNGYKRILSGLVRKFPMTQKDGGKARPLNLNLPYRLVSSPTQLTSLVHGRRKAIEWGRARALQKAYTREINSLKYVQNAVIPLTVGDVFAWLTEEGHFSKSPGCILKKIENFTQAVKVEKPVEIWCSVCGQDVEAHLSISTIKGDTVDPGIKMKDIIRQPKNTKSNLDETSNSNSLPIPCNIVPINLQLSRSIITSMGSPTNINQSSSQHGNAKPQIPHPILRPRFLKHYQPAIIVSTIPPVMTLAVRKLIMSLNLPAFSLEPFDHFPYDEYSLNSAGTHRSSVECHLAPHAMVALATKHFIRFLIEGALEVSSGEKGTAVGFVAPTTRRNRKGGHEKSENIRLLTPAHLLSSLMTRGQGQSREHCELNVAIVGCLAKIGVPKEHSVLENTEGLAFQVEG</sequence>
<name>A0A9P6C8Y6_9AGAR</name>
<evidence type="ECO:0000313" key="5">
    <source>
        <dbReference type="Proteomes" id="UP000807353"/>
    </source>
</evidence>
<evidence type="ECO:0000259" key="3">
    <source>
        <dbReference type="PROSITE" id="PS51037"/>
    </source>
</evidence>
<protein>
    <recommendedName>
        <fullName evidence="3">YEATS domain-containing protein</fullName>
    </recommendedName>
</protein>
<dbReference type="Proteomes" id="UP000807353">
    <property type="component" value="Unassembled WGS sequence"/>
</dbReference>
<proteinExistence type="predicted"/>
<dbReference type="PROSITE" id="PS51037">
    <property type="entry name" value="YEATS"/>
    <property type="match status" value="1"/>
</dbReference>
<dbReference type="Pfam" id="PF22951">
    <property type="entry name" value="3HBD"/>
    <property type="match status" value="1"/>
</dbReference>
<accession>A0A9P6C8Y6</accession>
<dbReference type="EMBL" id="MU150404">
    <property type="protein sequence ID" value="KAF9456756.1"/>
    <property type="molecule type" value="Genomic_DNA"/>
</dbReference>
<dbReference type="Gene3D" id="2.60.40.1970">
    <property type="entry name" value="YEATS domain"/>
    <property type="match status" value="1"/>
</dbReference>
<organism evidence="4 5">
    <name type="scientific">Collybia nuda</name>
    <dbReference type="NCBI Taxonomy" id="64659"/>
    <lineage>
        <taxon>Eukaryota</taxon>
        <taxon>Fungi</taxon>
        <taxon>Dikarya</taxon>
        <taxon>Basidiomycota</taxon>
        <taxon>Agaricomycotina</taxon>
        <taxon>Agaricomycetes</taxon>
        <taxon>Agaricomycetidae</taxon>
        <taxon>Agaricales</taxon>
        <taxon>Tricholomatineae</taxon>
        <taxon>Clitocybaceae</taxon>
        <taxon>Collybia</taxon>
    </lineage>
</organism>
<dbReference type="AlphaFoldDB" id="A0A9P6C8Y6"/>
<dbReference type="InterPro" id="IPR055129">
    <property type="entry name" value="YEATS_dom"/>
</dbReference>
<dbReference type="GO" id="GO:0005634">
    <property type="term" value="C:nucleus"/>
    <property type="evidence" value="ECO:0007669"/>
    <property type="project" value="UniProtKB-SubCell"/>
</dbReference>
<dbReference type="InterPro" id="IPR055127">
    <property type="entry name" value="YEATS2_3HBD"/>
</dbReference>
<keyword evidence="1 2" id="KW-0539">Nucleus</keyword>